<keyword evidence="2" id="KW-0238">DNA-binding</keyword>
<keyword evidence="3" id="KW-0804">Transcription</keyword>
<dbReference type="SMART" id="SM00345">
    <property type="entry name" value="HTH_GNTR"/>
    <property type="match status" value="1"/>
</dbReference>
<evidence type="ECO:0000259" key="4">
    <source>
        <dbReference type="PROSITE" id="PS50949"/>
    </source>
</evidence>
<dbReference type="PROSITE" id="PS50949">
    <property type="entry name" value="HTH_GNTR"/>
    <property type="match status" value="1"/>
</dbReference>
<keyword evidence="1" id="KW-0805">Transcription regulation</keyword>
<comment type="caution">
    <text evidence="5">The sequence shown here is derived from an EMBL/GenBank/DDBJ whole genome shotgun (WGS) entry which is preliminary data.</text>
</comment>
<keyword evidence="6" id="KW-1185">Reference proteome</keyword>
<reference evidence="5 6" key="1">
    <citation type="submission" date="2023-05" db="EMBL/GenBank/DDBJ databases">
        <title>Rombocin, a short stable natural nisin variant, displays selective antimicrobial activity against Listeria monocytogenes and employs dual mode of action to kill target bacterial strains.</title>
        <authorList>
            <person name="Wambui J."/>
            <person name="Stephan R."/>
            <person name="Kuipers O.P."/>
        </authorList>
    </citation>
    <scope>NUCLEOTIDE SEQUENCE [LARGE SCALE GENOMIC DNA]</scope>
    <source>
        <strain evidence="5 6">RC002</strain>
    </source>
</reference>
<name>A0ABT7EA24_9FIRM</name>
<dbReference type="Proteomes" id="UP001301012">
    <property type="component" value="Unassembled WGS sequence"/>
</dbReference>
<evidence type="ECO:0000256" key="1">
    <source>
        <dbReference type="ARBA" id="ARBA00023015"/>
    </source>
</evidence>
<dbReference type="InterPro" id="IPR000524">
    <property type="entry name" value="Tscrpt_reg_HTH_GntR"/>
</dbReference>
<evidence type="ECO:0000313" key="6">
    <source>
        <dbReference type="Proteomes" id="UP001301012"/>
    </source>
</evidence>
<protein>
    <submittedName>
        <fullName evidence="5">GntR family transcriptional regulator</fullName>
    </submittedName>
</protein>
<dbReference type="InterPro" id="IPR036388">
    <property type="entry name" value="WH-like_DNA-bd_sf"/>
</dbReference>
<dbReference type="InterPro" id="IPR036390">
    <property type="entry name" value="WH_DNA-bd_sf"/>
</dbReference>
<sequence>MDWELDNNSPIYIQLVEIIKLKIVSSEMPPGSKLSSVRDMAQEAGVNPNTMQKALAELERQGLVYSQRTSGRFVTEDKQKTADMRKEIADSEINNLKEKLSKLGYLKDEIIELISENLTNS</sequence>
<dbReference type="EMBL" id="JASKYM010000003">
    <property type="protein sequence ID" value="MDK2563779.1"/>
    <property type="molecule type" value="Genomic_DNA"/>
</dbReference>
<organism evidence="5 6">
    <name type="scientific">Romboutsia sedimentorum</name>
    <dbReference type="NCBI Taxonomy" id="1368474"/>
    <lineage>
        <taxon>Bacteria</taxon>
        <taxon>Bacillati</taxon>
        <taxon>Bacillota</taxon>
        <taxon>Clostridia</taxon>
        <taxon>Peptostreptococcales</taxon>
        <taxon>Peptostreptococcaceae</taxon>
        <taxon>Romboutsia</taxon>
    </lineage>
</organism>
<evidence type="ECO:0000256" key="2">
    <source>
        <dbReference type="ARBA" id="ARBA00023125"/>
    </source>
</evidence>
<dbReference type="Gene3D" id="1.10.10.10">
    <property type="entry name" value="Winged helix-like DNA-binding domain superfamily/Winged helix DNA-binding domain"/>
    <property type="match status" value="1"/>
</dbReference>
<dbReference type="RefSeq" id="WP_284132715.1">
    <property type="nucleotide sequence ID" value="NZ_JASKYM010000003.1"/>
</dbReference>
<gene>
    <name evidence="5" type="ORF">QOZ84_09475</name>
</gene>
<evidence type="ECO:0000256" key="3">
    <source>
        <dbReference type="ARBA" id="ARBA00023163"/>
    </source>
</evidence>
<dbReference type="PANTHER" id="PTHR38445:SF6">
    <property type="entry name" value="GNTR-FAMILY TRANSCRIPTIONAL REGULATOR"/>
    <property type="match status" value="1"/>
</dbReference>
<dbReference type="CDD" id="cd07377">
    <property type="entry name" value="WHTH_GntR"/>
    <property type="match status" value="1"/>
</dbReference>
<dbReference type="PANTHER" id="PTHR38445">
    <property type="entry name" value="HTH-TYPE TRANSCRIPTIONAL REPRESSOR YTRA"/>
    <property type="match status" value="1"/>
</dbReference>
<accession>A0ABT7EA24</accession>
<dbReference type="SUPFAM" id="SSF46785">
    <property type="entry name" value="Winged helix' DNA-binding domain"/>
    <property type="match status" value="1"/>
</dbReference>
<evidence type="ECO:0000313" key="5">
    <source>
        <dbReference type="EMBL" id="MDK2563779.1"/>
    </source>
</evidence>
<proteinExistence type="predicted"/>
<dbReference type="Pfam" id="PF00392">
    <property type="entry name" value="GntR"/>
    <property type="match status" value="1"/>
</dbReference>
<feature type="domain" description="HTH gntR-type" evidence="4">
    <location>
        <begin position="9"/>
        <end position="77"/>
    </location>
</feature>